<evidence type="ECO:0000259" key="1">
    <source>
        <dbReference type="Pfam" id="PF01323"/>
    </source>
</evidence>
<dbReference type="Pfam" id="PF01323">
    <property type="entry name" value="DSBA"/>
    <property type="match status" value="1"/>
</dbReference>
<feature type="domain" description="DSBA-like thioredoxin" evidence="1">
    <location>
        <begin position="11"/>
        <end position="167"/>
    </location>
</feature>
<dbReference type="GO" id="GO:0016491">
    <property type="term" value="F:oxidoreductase activity"/>
    <property type="evidence" value="ECO:0007669"/>
    <property type="project" value="InterPro"/>
</dbReference>
<keyword evidence="3" id="KW-1185">Reference proteome</keyword>
<dbReference type="KEGG" id="psel:GM415_05910"/>
<dbReference type="PANTHER" id="PTHR13887">
    <property type="entry name" value="GLUTATHIONE S-TRANSFERASE KAPPA"/>
    <property type="match status" value="1"/>
</dbReference>
<proteinExistence type="predicted"/>
<gene>
    <name evidence="2" type="ORF">GM415_05910</name>
</gene>
<dbReference type="PANTHER" id="PTHR13887:SF41">
    <property type="entry name" value="THIOREDOXIN SUPERFAMILY PROTEIN"/>
    <property type="match status" value="1"/>
</dbReference>
<dbReference type="Gene3D" id="3.40.30.10">
    <property type="entry name" value="Glutaredoxin"/>
    <property type="match status" value="1"/>
</dbReference>
<reference evidence="2 3" key="1">
    <citation type="submission" date="2019-11" db="EMBL/GenBank/DDBJ databases">
        <authorList>
            <person name="Zheng R.K."/>
            <person name="Sun C.M."/>
        </authorList>
    </citation>
    <scope>NUCLEOTIDE SEQUENCE [LARGE SCALE GENOMIC DNA]</scope>
    <source>
        <strain evidence="2 3">SRB007</strain>
    </source>
</reference>
<dbReference type="InterPro" id="IPR001853">
    <property type="entry name" value="DSBA-like_thioredoxin_dom"/>
</dbReference>
<evidence type="ECO:0000313" key="3">
    <source>
        <dbReference type="Proteomes" id="UP000428328"/>
    </source>
</evidence>
<dbReference type="SUPFAM" id="SSF52833">
    <property type="entry name" value="Thioredoxin-like"/>
    <property type="match status" value="1"/>
</dbReference>
<protein>
    <recommendedName>
        <fullName evidence="1">DSBA-like thioredoxin domain-containing protein</fullName>
    </recommendedName>
</protein>
<dbReference type="InterPro" id="IPR036249">
    <property type="entry name" value="Thioredoxin-like_sf"/>
</dbReference>
<accession>A0A6I6JF09</accession>
<dbReference type="AlphaFoldDB" id="A0A6I6JF09"/>
<organism evidence="2 3">
    <name type="scientific">Pseudodesulfovibrio cashew</name>
    <dbReference type="NCBI Taxonomy" id="2678688"/>
    <lineage>
        <taxon>Bacteria</taxon>
        <taxon>Pseudomonadati</taxon>
        <taxon>Thermodesulfobacteriota</taxon>
        <taxon>Desulfovibrionia</taxon>
        <taxon>Desulfovibrionales</taxon>
        <taxon>Desulfovibrionaceae</taxon>
    </lineage>
</organism>
<name>A0A6I6JF09_9BACT</name>
<evidence type="ECO:0000313" key="2">
    <source>
        <dbReference type="EMBL" id="QGY39670.1"/>
    </source>
</evidence>
<dbReference type="EMBL" id="CP046400">
    <property type="protein sequence ID" value="QGY39670.1"/>
    <property type="molecule type" value="Genomic_DNA"/>
</dbReference>
<dbReference type="Proteomes" id="UP000428328">
    <property type="component" value="Chromosome"/>
</dbReference>
<sequence>MEFAIDDIWLPHEIHPETPKEGRPMTDLFPRFDIDQVTMTCRQRGEPYGLEFADMHTLSNTHLALEAAEFARDEGRYHDFHRAVFRAYFTEGRNIGDMTVLLDVARQCSLDADRLHRALAEARFAKRVTEGSEEAKARGVTAIPAFFFEGGPTITGAVSEDRFREVLRSLSDL</sequence>